<dbReference type="InterPro" id="IPR044060">
    <property type="entry name" value="Bacterial_rp_domain"/>
</dbReference>
<gene>
    <name evidence="3" type="ORF">OKA05_06640</name>
</gene>
<sequence length="750" mass="76791">MKRLASQAIPLLAALGLAQAAPLKLDFTSNAVNIASGWTPVVGLTTNNTMVNLTDVGGTSYDFVFDHVACWDNGQAGQPLTRSGFYNFGQLDNTHGFSLSGLNPGQSVKLYASAGWNGPGKGGYVLFGDNAPNGVKAQADNLGTNPTIASLTYIGTAVADGSGVVTGSLHSDQGVGLAGEGQVGGFVFFPAPTITANAGANGTIDPAGAVEVPGGDDKTFTITANSGYHVTDVLVDNVSVGAVTTYTFDDVETNHTISATFALNTVTHTITTTAGTNGSISPSGAVSVNNGVNSPFTITPDAGYHVANVLVDGVSVGAVTNYTFPNVTGNHTISATFALNTYSITASAGANGSISPAGATPVIHGESQQYTFTPAPGYQVAEVFVDGVPVNDLETYWFEDVTANHTISVTFDNRTRLYLDFTDRNIGSYAPGWTPVSANYVAATPVASAGDINGLGYGFSINNVGAYDNERAWEPLIRSGFYTFGNQTNDHTFTLTGLNAGQTVTLYASAAWDGSPAGGFVVFGDSGAAGVKAQTIGTVTDVPILANMTVIGTATADGSGTVTGSLHGRTAVGSADEGQVGGFVFAINPGGTEVSPYAGWATGPPNNLAGDDALPGSDPDRDGVSNLLEFALNGNPNSGSSTGLSFGKMAIVEGVPNVLTLTVAVRGDAVFSPDGNRMTSDPVDGVTYTIEASSNLGTWGNLEVTEVNNEDSFFIQEDFPEPDAGWVYKTFRTPGAAGANTKAFIRAGVE</sequence>
<dbReference type="RefSeq" id="WP_264486332.1">
    <property type="nucleotide sequence ID" value="NZ_JAPDDT010000002.1"/>
</dbReference>
<feature type="domain" description="Bacterial repeat" evidence="2">
    <location>
        <begin position="342"/>
        <end position="412"/>
    </location>
</feature>
<evidence type="ECO:0000313" key="3">
    <source>
        <dbReference type="EMBL" id="MCW1922223.1"/>
    </source>
</evidence>
<evidence type="ECO:0000313" key="4">
    <source>
        <dbReference type="Proteomes" id="UP001320876"/>
    </source>
</evidence>
<dbReference type="Pfam" id="PF18998">
    <property type="entry name" value="Flg_new_2"/>
    <property type="match status" value="3"/>
</dbReference>
<evidence type="ECO:0000256" key="1">
    <source>
        <dbReference type="SAM" id="SignalP"/>
    </source>
</evidence>
<feature type="domain" description="Bacterial repeat" evidence="2">
    <location>
        <begin position="193"/>
        <end position="264"/>
    </location>
</feature>
<name>A0ABT3GF27_9BACT</name>
<reference evidence="3 4" key="1">
    <citation type="submission" date="2022-10" db="EMBL/GenBank/DDBJ databases">
        <title>Luteolibacter arcticus strain CCTCC AB 2014275, whole genome shotgun sequencing project.</title>
        <authorList>
            <person name="Zhao G."/>
            <person name="Shen L."/>
        </authorList>
    </citation>
    <scope>NUCLEOTIDE SEQUENCE [LARGE SCALE GENOMIC DNA]</scope>
    <source>
        <strain evidence="3 4">CCTCC AB 2014275</strain>
    </source>
</reference>
<organism evidence="3 4">
    <name type="scientific">Luteolibacter arcticus</name>
    <dbReference type="NCBI Taxonomy" id="1581411"/>
    <lineage>
        <taxon>Bacteria</taxon>
        <taxon>Pseudomonadati</taxon>
        <taxon>Verrucomicrobiota</taxon>
        <taxon>Verrucomicrobiia</taxon>
        <taxon>Verrucomicrobiales</taxon>
        <taxon>Verrucomicrobiaceae</taxon>
        <taxon>Luteolibacter</taxon>
    </lineage>
</organism>
<comment type="caution">
    <text evidence="3">The sequence shown here is derived from an EMBL/GenBank/DDBJ whole genome shotgun (WGS) entry which is preliminary data.</text>
</comment>
<keyword evidence="1" id="KW-0732">Signal</keyword>
<feature type="domain" description="Bacterial repeat" evidence="2">
    <location>
        <begin position="269"/>
        <end position="340"/>
    </location>
</feature>
<proteinExistence type="predicted"/>
<accession>A0ABT3GF27</accession>
<dbReference type="Proteomes" id="UP001320876">
    <property type="component" value="Unassembled WGS sequence"/>
</dbReference>
<protein>
    <recommendedName>
        <fullName evidence="2">Bacterial repeat domain-containing protein</fullName>
    </recommendedName>
</protein>
<feature type="signal peptide" evidence="1">
    <location>
        <begin position="1"/>
        <end position="20"/>
    </location>
</feature>
<feature type="chain" id="PRO_5045922347" description="Bacterial repeat domain-containing protein" evidence="1">
    <location>
        <begin position="21"/>
        <end position="750"/>
    </location>
</feature>
<keyword evidence="4" id="KW-1185">Reference proteome</keyword>
<dbReference type="EMBL" id="JAPDDT010000002">
    <property type="protein sequence ID" value="MCW1922223.1"/>
    <property type="molecule type" value="Genomic_DNA"/>
</dbReference>
<evidence type="ECO:0000259" key="2">
    <source>
        <dbReference type="Pfam" id="PF18998"/>
    </source>
</evidence>